<evidence type="ECO:0000313" key="2">
    <source>
        <dbReference type="EMBL" id="REG00897.1"/>
    </source>
</evidence>
<keyword evidence="3" id="KW-1185">Reference proteome</keyword>
<dbReference type="CDD" id="cd07043">
    <property type="entry name" value="STAS_anti-anti-sigma_factors"/>
    <property type="match status" value="1"/>
</dbReference>
<dbReference type="SUPFAM" id="SSF52091">
    <property type="entry name" value="SpoIIaa-like"/>
    <property type="match status" value="1"/>
</dbReference>
<dbReference type="InterPro" id="IPR002645">
    <property type="entry name" value="STAS_dom"/>
</dbReference>
<gene>
    <name evidence="2" type="ORF">DFJ67_6956</name>
</gene>
<feature type="domain" description="STAS" evidence="1">
    <location>
        <begin position="23"/>
        <end position="122"/>
    </location>
</feature>
<dbReference type="EMBL" id="QUMQ01000001">
    <property type="protein sequence ID" value="REG00897.1"/>
    <property type="molecule type" value="Genomic_DNA"/>
</dbReference>
<comment type="caution">
    <text evidence="2">The sequence shown here is derived from an EMBL/GenBank/DDBJ whole genome shotgun (WGS) entry which is preliminary data.</text>
</comment>
<dbReference type="AlphaFoldDB" id="A0A3D9ZU27"/>
<organism evidence="2 3">
    <name type="scientific">Asanoa ferruginea</name>
    <dbReference type="NCBI Taxonomy" id="53367"/>
    <lineage>
        <taxon>Bacteria</taxon>
        <taxon>Bacillati</taxon>
        <taxon>Actinomycetota</taxon>
        <taxon>Actinomycetes</taxon>
        <taxon>Micromonosporales</taxon>
        <taxon>Micromonosporaceae</taxon>
        <taxon>Asanoa</taxon>
    </lineage>
</organism>
<dbReference type="PANTHER" id="PTHR33495">
    <property type="entry name" value="ANTI-SIGMA FACTOR ANTAGONIST TM_1081-RELATED-RELATED"/>
    <property type="match status" value="1"/>
</dbReference>
<protein>
    <submittedName>
        <fullName evidence="2">Anti-anti-sigma factor</fullName>
    </submittedName>
</protein>
<dbReference type="Gene3D" id="3.30.750.24">
    <property type="entry name" value="STAS domain"/>
    <property type="match status" value="1"/>
</dbReference>
<reference evidence="2 3" key="1">
    <citation type="submission" date="2018-08" db="EMBL/GenBank/DDBJ databases">
        <title>Sequencing the genomes of 1000 actinobacteria strains.</title>
        <authorList>
            <person name="Klenk H.-P."/>
        </authorList>
    </citation>
    <scope>NUCLEOTIDE SEQUENCE [LARGE SCALE GENOMIC DNA]</scope>
    <source>
        <strain evidence="2 3">DSM 44099</strain>
    </source>
</reference>
<dbReference type="PROSITE" id="PS50801">
    <property type="entry name" value="STAS"/>
    <property type="match status" value="1"/>
</dbReference>
<evidence type="ECO:0000313" key="3">
    <source>
        <dbReference type="Proteomes" id="UP000256913"/>
    </source>
</evidence>
<accession>A0A3D9ZU27</accession>
<evidence type="ECO:0000259" key="1">
    <source>
        <dbReference type="PROSITE" id="PS50801"/>
    </source>
</evidence>
<proteinExistence type="predicted"/>
<dbReference type="PANTHER" id="PTHR33495:SF2">
    <property type="entry name" value="ANTI-SIGMA FACTOR ANTAGONIST TM_1081-RELATED"/>
    <property type="match status" value="1"/>
</dbReference>
<dbReference type="Proteomes" id="UP000256913">
    <property type="component" value="Unassembled WGS sequence"/>
</dbReference>
<dbReference type="GO" id="GO:0043856">
    <property type="term" value="F:anti-sigma factor antagonist activity"/>
    <property type="evidence" value="ECO:0007669"/>
    <property type="project" value="TreeGrafter"/>
</dbReference>
<dbReference type="InterPro" id="IPR036513">
    <property type="entry name" value="STAS_dom_sf"/>
</dbReference>
<name>A0A3D9ZU27_9ACTN</name>
<dbReference type="Pfam" id="PF01740">
    <property type="entry name" value="STAS"/>
    <property type="match status" value="1"/>
</dbReference>
<sequence>MAYAAGGNGRISISGDLGASSHLSIAVHRGPSTARVVAIGEVDTNSAEQLGAAVSGVLGGPPTALTIDVAGVTFLDTAGIFVLVRAHIFATDQGSTATVVNCQPPVRRVLEIAGIFLLLTDQ</sequence>